<feature type="compositionally biased region" description="Low complexity" evidence="1">
    <location>
        <begin position="636"/>
        <end position="656"/>
    </location>
</feature>
<feature type="region of interest" description="Disordered" evidence="1">
    <location>
        <begin position="527"/>
        <end position="550"/>
    </location>
</feature>
<name>A0ABP6RXQ0_9PSEU</name>
<evidence type="ECO:0000256" key="1">
    <source>
        <dbReference type="SAM" id="MobiDB-lite"/>
    </source>
</evidence>
<evidence type="ECO:0008006" key="4">
    <source>
        <dbReference type="Google" id="ProtNLM"/>
    </source>
</evidence>
<dbReference type="Proteomes" id="UP001500483">
    <property type="component" value="Unassembled WGS sequence"/>
</dbReference>
<feature type="compositionally biased region" description="Basic and acidic residues" evidence="1">
    <location>
        <begin position="466"/>
        <end position="477"/>
    </location>
</feature>
<reference evidence="3" key="1">
    <citation type="journal article" date="2019" name="Int. J. Syst. Evol. Microbiol.">
        <title>The Global Catalogue of Microorganisms (GCM) 10K type strain sequencing project: providing services to taxonomists for standard genome sequencing and annotation.</title>
        <authorList>
            <consortium name="The Broad Institute Genomics Platform"/>
            <consortium name="The Broad Institute Genome Sequencing Center for Infectious Disease"/>
            <person name="Wu L."/>
            <person name="Ma J."/>
        </authorList>
    </citation>
    <scope>NUCLEOTIDE SEQUENCE [LARGE SCALE GENOMIC DNA]</scope>
    <source>
        <strain evidence="3">JCM 9687</strain>
    </source>
</reference>
<gene>
    <name evidence="2" type="ORF">GCM10020366_52350</name>
</gene>
<feature type="compositionally biased region" description="Low complexity" evidence="1">
    <location>
        <begin position="562"/>
        <end position="599"/>
    </location>
</feature>
<feature type="compositionally biased region" description="Low complexity" evidence="1">
    <location>
        <begin position="535"/>
        <end position="550"/>
    </location>
</feature>
<sequence>MSDLDESGTARVRDLVVRAHGSTVLVVRRSAADKESAALAGAVPVGPGEGLVLTSPAAVQAGGFRTALRKACRAAVAAAERTRNPAEPARLWVAVPSLGERGRGRPQGQKLARELGAEVHAPSGPVRIVAGGCAYAGDEDHRWIRFTADGPGEAHGTRFPRPEWEDRLPRGSGYDGTLHLRPVPAGLAAALDGAEPVLELARWIPVAPARPRLVIGGRGLLPHQVAALLRRFPEPVRLRMQLVPLDQWTASGGWLAELSRTLGHEVVSTIGPLQQLGGLEAAHLVDAIGAPTWRPFAAALRHGADGRIAAVQANLAPRGWMPAGPLAYRWSGSPEVQPTPHEIIAKVVPAGLALVPASKVASSTSADRLSFETDRLTITVGVPCTPMPEGAALALHRVLGGLDREQLARVRILVLGVADRAARSALLSAAGELRGRVAFPKVLSAPLREEEHATLRVHRQATAPAEGERTQRVERVERTQVVRAADVAAAQKPDALRTGSAPAQAAPAPAAEETTVVRAADIAAAEKPDALRTGSAPAQAAPESPAEETTVVRAADVAAAAGASTEQEAGTNNGAAPATSGSTAAAATAAGPSAAGAPPITMSGGPVPTTSAETVRVDVSTLRAAMTAEPEHEATAEAAAPAEPGAATAAEHPPATSGDSTAQAS</sequence>
<keyword evidence="3" id="KW-1185">Reference proteome</keyword>
<evidence type="ECO:0000313" key="3">
    <source>
        <dbReference type="Proteomes" id="UP001500483"/>
    </source>
</evidence>
<protein>
    <recommendedName>
        <fullName evidence="4">DUF2088 domain-containing protein</fullName>
    </recommendedName>
</protein>
<proteinExistence type="predicted"/>
<feature type="region of interest" description="Disordered" evidence="1">
    <location>
        <begin position="562"/>
        <end position="665"/>
    </location>
</feature>
<feature type="region of interest" description="Disordered" evidence="1">
    <location>
        <begin position="489"/>
        <end position="514"/>
    </location>
</feature>
<dbReference type="RefSeq" id="WP_344930075.1">
    <property type="nucleotide sequence ID" value="NZ_BAAAYK010000038.1"/>
</dbReference>
<evidence type="ECO:0000313" key="2">
    <source>
        <dbReference type="EMBL" id="GAA3362831.1"/>
    </source>
</evidence>
<organism evidence="2 3">
    <name type="scientific">Saccharopolyspora gregorii</name>
    <dbReference type="NCBI Taxonomy" id="33914"/>
    <lineage>
        <taxon>Bacteria</taxon>
        <taxon>Bacillati</taxon>
        <taxon>Actinomycetota</taxon>
        <taxon>Actinomycetes</taxon>
        <taxon>Pseudonocardiales</taxon>
        <taxon>Pseudonocardiaceae</taxon>
        <taxon>Saccharopolyspora</taxon>
    </lineage>
</organism>
<accession>A0ABP6RXQ0</accession>
<comment type="caution">
    <text evidence="2">The sequence shown here is derived from an EMBL/GenBank/DDBJ whole genome shotgun (WGS) entry which is preliminary data.</text>
</comment>
<feature type="compositionally biased region" description="Low complexity" evidence="1">
    <location>
        <begin position="501"/>
        <end position="511"/>
    </location>
</feature>
<feature type="region of interest" description="Disordered" evidence="1">
    <location>
        <begin position="457"/>
        <end position="477"/>
    </location>
</feature>
<dbReference type="EMBL" id="BAAAYK010000038">
    <property type="protein sequence ID" value="GAA3362831.1"/>
    <property type="molecule type" value="Genomic_DNA"/>
</dbReference>